<name>G5ADC8_PHYSP</name>
<dbReference type="Pfam" id="PF10551">
    <property type="entry name" value="MULE"/>
    <property type="match status" value="1"/>
</dbReference>
<dbReference type="PANTHER" id="PTHR33977">
    <property type="entry name" value="ZINC ION BINDING PROTEIN"/>
    <property type="match status" value="1"/>
</dbReference>
<dbReference type="PANTHER" id="PTHR33977:SF1">
    <property type="entry name" value="ZINC ION BINDING PROTEIN"/>
    <property type="match status" value="1"/>
</dbReference>
<protein>
    <recommendedName>
        <fullName evidence="1">MULE transposase domain-containing protein</fullName>
    </recommendedName>
</protein>
<dbReference type="Proteomes" id="UP000002640">
    <property type="component" value="Unassembled WGS sequence"/>
</dbReference>
<reference evidence="2 3" key="1">
    <citation type="journal article" date="2006" name="Science">
        <title>Phytophthora genome sequences uncover evolutionary origins and mechanisms of pathogenesis.</title>
        <authorList>
            <person name="Tyler B.M."/>
            <person name="Tripathy S."/>
            <person name="Zhang X."/>
            <person name="Dehal P."/>
            <person name="Jiang R.H."/>
            <person name="Aerts A."/>
            <person name="Arredondo F.D."/>
            <person name="Baxter L."/>
            <person name="Bensasson D."/>
            <person name="Beynon J.L."/>
            <person name="Chapman J."/>
            <person name="Damasceno C.M."/>
            <person name="Dorrance A.E."/>
            <person name="Dou D."/>
            <person name="Dickerman A.W."/>
            <person name="Dubchak I.L."/>
            <person name="Garbelotto M."/>
            <person name="Gijzen M."/>
            <person name="Gordon S.G."/>
            <person name="Govers F."/>
            <person name="Grunwald N.J."/>
            <person name="Huang W."/>
            <person name="Ivors K.L."/>
            <person name="Jones R.W."/>
            <person name="Kamoun S."/>
            <person name="Krampis K."/>
            <person name="Lamour K.H."/>
            <person name="Lee M.K."/>
            <person name="McDonald W.H."/>
            <person name="Medina M."/>
            <person name="Meijer H.J."/>
            <person name="Nordberg E.K."/>
            <person name="Maclean D.J."/>
            <person name="Ospina-Giraldo M.D."/>
            <person name="Morris P.F."/>
            <person name="Phuntumart V."/>
            <person name="Putnam N.H."/>
            <person name="Rash S."/>
            <person name="Rose J.K."/>
            <person name="Sakihama Y."/>
            <person name="Salamov A.A."/>
            <person name="Savidor A."/>
            <person name="Scheuring C.F."/>
            <person name="Smith B.M."/>
            <person name="Sobral B.W."/>
            <person name="Terry A."/>
            <person name="Torto-Alalibo T.A."/>
            <person name="Win J."/>
            <person name="Xu Z."/>
            <person name="Zhang H."/>
            <person name="Grigoriev I.V."/>
            <person name="Rokhsar D.S."/>
            <person name="Boore J.L."/>
        </authorList>
    </citation>
    <scope>NUCLEOTIDE SEQUENCE [LARGE SCALE GENOMIC DNA]</scope>
    <source>
        <strain evidence="2 3">P6497</strain>
    </source>
</reference>
<dbReference type="InParanoid" id="G5ADC8"/>
<sequence length="328" mass="37734">MPFEYEWQATLQVQETPAADNMIDALRTLKVYTNQLRRCTSCLDNYDDHQMRYRKWFCQSSTCSETAQNCSYWLKVISRFRSDTHYFFEHGYHSSMLSSPRQRPLTRAMKAEIRTMVSSSMKPARIRNRLIDLFNLTATTVPELKTIQKFVYNYKNSVLFHNDVVADVVGLALDSRYSDDMDASVAFSFGYSLDEDGNPVLGEGTEADPFVLAFSTKLLLKNLDRDPDTFVFHMDATFKLTKRKFPLFVCGVSDKARSFHPVAFFIVSQRTEAQYSAALAAVSEQYLRVVGRPMRIKTFMADVEDAQFNGFTNDISSVMKASYLMCFF</sequence>
<dbReference type="AlphaFoldDB" id="G5ADC8"/>
<proteinExistence type="predicted"/>
<dbReference type="EMBL" id="JH159164">
    <property type="protein sequence ID" value="EGZ06181.1"/>
    <property type="molecule type" value="Genomic_DNA"/>
</dbReference>
<evidence type="ECO:0000313" key="3">
    <source>
        <dbReference type="Proteomes" id="UP000002640"/>
    </source>
</evidence>
<evidence type="ECO:0000259" key="1">
    <source>
        <dbReference type="Pfam" id="PF10551"/>
    </source>
</evidence>
<keyword evidence="3" id="KW-1185">Reference proteome</keyword>
<gene>
    <name evidence="2" type="ORF">PHYSODRAFT_406959</name>
</gene>
<evidence type="ECO:0000313" key="2">
    <source>
        <dbReference type="EMBL" id="EGZ06181.1"/>
    </source>
</evidence>
<feature type="non-terminal residue" evidence="2">
    <location>
        <position position="328"/>
    </location>
</feature>
<dbReference type="InterPro" id="IPR018289">
    <property type="entry name" value="MULE_transposase_dom"/>
</dbReference>
<dbReference type="KEGG" id="psoj:PHYSODRAFT_406959"/>
<organism evidence="2 3">
    <name type="scientific">Phytophthora sojae (strain P6497)</name>
    <name type="common">Soybean stem and root rot agent</name>
    <name type="synonym">Phytophthora megasperma f. sp. glycines</name>
    <dbReference type="NCBI Taxonomy" id="1094619"/>
    <lineage>
        <taxon>Eukaryota</taxon>
        <taxon>Sar</taxon>
        <taxon>Stramenopiles</taxon>
        <taxon>Oomycota</taxon>
        <taxon>Peronosporomycetes</taxon>
        <taxon>Peronosporales</taxon>
        <taxon>Peronosporaceae</taxon>
        <taxon>Phytophthora</taxon>
    </lineage>
</organism>
<feature type="domain" description="MULE transposase" evidence="1">
    <location>
        <begin position="231"/>
        <end position="328"/>
    </location>
</feature>
<dbReference type="RefSeq" id="XP_009538078.1">
    <property type="nucleotide sequence ID" value="XM_009539783.1"/>
</dbReference>
<accession>G5ADC8</accession>
<dbReference type="GeneID" id="20651492"/>